<proteinExistence type="predicted"/>
<dbReference type="STRING" id="563040.Saut_1245"/>
<dbReference type="AlphaFoldDB" id="E0UT52"/>
<dbReference type="PROSITE" id="PS50112">
    <property type="entry name" value="PAS"/>
    <property type="match status" value="1"/>
</dbReference>
<protein>
    <submittedName>
        <fullName evidence="2">Putative PAS/PAC sensor protein</fullName>
    </submittedName>
</protein>
<name>E0UT52_SULAO</name>
<dbReference type="KEGG" id="sua:Saut_1245"/>
<evidence type="ECO:0000313" key="2">
    <source>
        <dbReference type="EMBL" id="ADN09293.1"/>
    </source>
</evidence>
<accession>E0UT52</accession>
<dbReference type="Gene3D" id="3.30.450.20">
    <property type="entry name" value="PAS domain"/>
    <property type="match status" value="1"/>
</dbReference>
<dbReference type="InterPro" id="IPR013655">
    <property type="entry name" value="PAS_fold_3"/>
</dbReference>
<dbReference type="SUPFAM" id="SSF55785">
    <property type="entry name" value="PYP-like sensor domain (PAS domain)"/>
    <property type="match status" value="1"/>
</dbReference>
<dbReference type="SMART" id="SM00091">
    <property type="entry name" value="PAS"/>
    <property type="match status" value="1"/>
</dbReference>
<dbReference type="InterPro" id="IPR035965">
    <property type="entry name" value="PAS-like_dom_sf"/>
</dbReference>
<evidence type="ECO:0000313" key="3">
    <source>
        <dbReference type="Proteomes" id="UP000007803"/>
    </source>
</evidence>
<gene>
    <name evidence="2" type="ordered locus">Saut_1245</name>
</gene>
<keyword evidence="3" id="KW-1185">Reference proteome</keyword>
<feature type="domain" description="PAS" evidence="1">
    <location>
        <begin position="26"/>
        <end position="77"/>
    </location>
</feature>
<dbReference type="Pfam" id="PF08447">
    <property type="entry name" value="PAS_3"/>
    <property type="match status" value="1"/>
</dbReference>
<reference evidence="3" key="1">
    <citation type="journal article" date="2010" name="Stand. Genomic Sci.">
        <title>Complete genome sequence of Sulfurimonas autotrophica type strain (OK10).</title>
        <authorList>
            <person name="Sikorski J."/>
            <person name="Munk C."/>
            <person name="Lapidus A."/>
            <person name="Djao O."/>
            <person name="Lucas S."/>
            <person name="Glavina Del Rio T."/>
            <person name="Nolan M."/>
            <person name="Tice H."/>
            <person name="Han C."/>
            <person name="Cheng J."/>
            <person name="Tapia R."/>
            <person name="Goodwin L."/>
            <person name="Pitluck S."/>
            <person name="Liolios K."/>
            <person name="Ivanova N."/>
            <person name="Mavromatis K."/>
            <person name="Mikhailova N."/>
            <person name="Pati A."/>
            <person name="Sims D."/>
            <person name="Meincke L."/>
            <person name="Brettin T."/>
            <person name="Detter J."/>
            <person name="Chen A."/>
            <person name="Palaniappan K."/>
            <person name="Land M."/>
            <person name="Hauser L."/>
            <person name="Chang Y."/>
            <person name="Jeffries C."/>
            <person name="Rohde M."/>
            <person name="Lang E."/>
            <person name="Spring S."/>
            <person name="Goker M."/>
            <person name="Woyke T."/>
            <person name="Bristow J."/>
            <person name="Eisen J."/>
            <person name="Markowitz V."/>
            <person name="Hugenholtz P."/>
            <person name="Kyrpides N."/>
            <person name="Klenk H."/>
        </authorList>
    </citation>
    <scope>NUCLEOTIDE SEQUENCE [LARGE SCALE GENOMIC DNA]</scope>
    <source>
        <strain evidence="3">ATCC BAA-671 / DSM 16294 / JCM 11897 / OK10</strain>
    </source>
</reference>
<dbReference type="Proteomes" id="UP000007803">
    <property type="component" value="Chromosome"/>
</dbReference>
<dbReference type="CDD" id="cd00130">
    <property type="entry name" value="PAS"/>
    <property type="match status" value="1"/>
</dbReference>
<organism evidence="2 3">
    <name type="scientific">Sulfurimonas autotrophica (strain ATCC BAA-671 / DSM 16294 / JCM 11897 / OK10)</name>
    <dbReference type="NCBI Taxonomy" id="563040"/>
    <lineage>
        <taxon>Bacteria</taxon>
        <taxon>Pseudomonadati</taxon>
        <taxon>Campylobacterota</taxon>
        <taxon>Epsilonproteobacteria</taxon>
        <taxon>Campylobacterales</taxon>
        <taxon>Sulfurimonadaceae</taxon>
        <taxon>Sulfurimonas</taxon>
    </lineage>
</organism>
<dbReference type="eggNOG" id="COG3829">
    <property type="taxonomic scope" value="Bacteria"/>
</dbReference>
<sequence length="148" mass="17374">MMEFTQSEFLVETEVPEDELIISRTDLSGRITYANETFCDISGYSQEEIIGKAHSIVRHPDMPSAAFEDLWDTIKAGKQWKGIVKNLRKDKGFYWVEALVSGVYKNGELVEYKSLRTPITYETKLKYQRLYDKMRSEKNERIRKVIYT</sequence>
<dbReference type="HOGENOM" id="CLU_097884_2_2_7"/>
<dbReference type="NCBIfam" id="TIGR00229">
    <property type="entry name" value="sensory_box"/>
    <property type="match status" value="1"/>
</dbReference>
<dbReference type="EMBL" id="CP002205">
    <property type="protein sequence ID" value="ADN09293.1"/>
    <property type="molecule type" value="Genomic_DNA"/>
</dbReference>
<evidence type="ECO:0000259" key="1">
    <source>
        <dbReference type="PROSITE" id="PS50112"/>
    </source>
</evidence>
<dbReference type="InterPro" id="IPR000014">
    <property type="entry name" value="PAS"/>
</dbReference>